<organism evidence="2 3">
    <name type="scientific">Periplaneta americana</name>
    <name type="common">American cockroach</name>
    <name type="synonym">Blatta americana</name>
    <dbReference type="NCBI Taxonomy" id="6978"/>
    <lineage>
        <taxon>Eukaryota</taxon>
        <taxon>Metazoa</taxon>
        <taxon>Ecdysozoa</taxon>
        <taxon>Arthropoda</taxon>
        <taxon>Hexapoda</taxon>
        <taxon>Insecta</taxon>
        <taxon>Pterygota</taxon>
        <taxon>Neoptera</taxon>
        <taxon>Polyneoptera</taxon>
        <taxon>Dictyoptera</taxon>
        <taxon>Blattodea</taxon>
        <taxon>Blattoidea</taxon>
        <taxon>Blattidae</taxon>
        <taxon>Blattinae</taxon>
        <taxon>Periplaneta</taxon>
    </lineage>
</organism>
<comment type="caution">
    <text evidence="2">The sequence shown here is derived from an EMBL/GenBank/DDBJ whole genome shotgun (WGS) entry which is preliminary data.</text>
</comment>
<feature type="domain" description="RNase H type-1" evidence="1">
    <location>
        <begin position="430"/>
        <end position="559"/>
    </location>
</feature>
<dbReference type="InterPro" id="IPR012337">
    <property type="entry name" value="RNaseH-like_sf"/>
</dbReference>
<dbReference type="Proteomes" id="UP001148838">
    <property type="component" value="Unassembled WGS sequence"/>
</dbReference>
<evidence type="ECO:0000313" key="2">
    <source>
        <dbReference type="EMBL" id="KAJ4439019.1"/>
    </source>
</evidence>
<dbReference type="CDD" id="cd09276">
    <property type="entry name" value="Rnase_HI_RT_non_LTR"/>
    <property type="match status" value="1"/>
</dbReference>
<reference evidence="2 3" key="1">
    <citation type="journal article" date="2022" name="Allergy">
        <title>Genome assembly and annotation of Periplaneta americana reveal a comprehensive cockroach allergen profile.</title>
        <authorList>
            <person name="Wang L."/>
            <person name="Xiong Q."/>
            <person name="Saelim N."/>
            <person name="Wang L."/>
            <person name="Nong W."/>
            <person name="Wan A.T."/>
            <person name="Shi M."/>
            <person name="Liu X."/>
            <person name="Cao Q."/>
            <person name="Hui J.H.L."/>
            <person name="Sookrung N."/>
            <person name="Leung T.F."/>
            <person name="Tungtrongchitr A."/>
            <person name="Tsui S.K.W."/>
        </authorList>
    </citation>
    <scope>NUCLEOTIDE SEQUENCE [LARGE SCALE GENOMIC DNA]</scope>
    <source>
        <strain evidence="2">PWHHKU_190912</strain>
    </source>
</reference>
<dbReference type="InterPro" id="IPR002156">
    <property type="entry name" value="RNaseH_domain"/>
</dbReference>
<dbReference type="Gene3D" id="3.30.420.10">
    <property type="entry name" value="Ribonuclease H-like superfamily/Ribonuclease H"/>
    <property type="match status" value="2"/>
</dbReference>
<dbReference type="PANTHER" id="PTHR47326:SF1">
    <property type="entry name" value="HTH PSQ-TYPE DOMAIN-CONTAINING PROTEIN"/>
    <property type="match status" value="1"/>
</dbReference>
<dbReference type="Pfam" id="PF00075">
    <property type="entry name" value="RNase_H"/>
    <property type="match status" value="1"/>
</dbReference>
<evidence type="ECO:0000313" key="3">
    <source>
        <dbReference type="Proteomes" id="UP001148838"/>
    </source>
</evidence>
<dbReference type="SUPFAM" id="SSF53098">
    <property type="entry name" value="Ribonuclease H-like"/>
    <property type="match status" value="1"/>
</dbReference>
<dbReference type="InterPro" id="IPR036397">
    <property type="entry name" value="RNaseH_sf"/>
</dbReference>
<sequence>MKRSTNAIRVKPPTRVIIETAATCHVGRDKIAQLGGKNAEHVPLHQHVQDTAGKAWRALHFVMRVLRKGSDKSKEIAYKSLVRPVMEYGAACWDPYRLEHIKTLEKIQKRALKRCRNNSPLKWDTLTDRRTRIRLCAMFKTYRGFEYLDSAFHDRWIGRGGPLSWPARSPDLSASGGFVWDHMKTKVYRSAEDLPVGVVAAVYELREIQHVFVMVRKAMIEVQKRIGTWFRERYCDDTPLAGPRQIQIERSLTPVSKRVGVVGKKREKSTASHNVLEKNSLRCRGSSPGPWSYVPSALTTELRRIQSTAPDRTFLHRCFPLWPDSKLDICKREDGNDTIKEFKWETLENRRRKTRITSFYRAHLGQKAWVDITARLEKPTHYGRNDHDFKIKCRKQKTDVDLEDDVCKKETPVDILRSLALETINLKCPGTEKLLVYTDGSKSEDDINVGAGVYSDIFAFYIAVGTHRSAYEGEIEGIRLALTQLICHQTKFKNVVILCDSKSATECVGSSDPESTSIQDCPNAIQLLQAKHKIVILQWVPGHCDLFGNEQADVLEKRC</sequence>
<protein>
    <recommendedName>
        <fullName evidence="1">RNase H type-1 domain-containing protein</fullName>
    </recommendedName>
</protein>
<accession>A0ABQ8SXR7</accession>
<dbReference type="PROSITE" id="PS50879">
    <property type="entry name" value="RNASE_H_1"/>
    <property type="match status" value="1"/>
</dbReference>
<evidence type="ECO:0000259" key="1">
    <source>
        <dbReference type="PROSITE" id="PS50879"/>
    </source>
</evidence>
<name>A0ABQ8SXR7_PERAM</name>
<keyword evidence="3" id="KW-1185">Reference proteome</keyword>
<dbReference type="PANTHER" id="PTHR47326">
    <property type="entry name" value="TRANSPOSABLE ELEMENT TC3 TRANSPOSASE-LIKE PROTEIN"/>
    <property type="match status" value="1"/>
</dbReference>
<proteinExistence type="predicted"/>
<gene>
    <name evidence="2" type="ORF">ANN_14975</name>
</gene>
<dbReference type="EMBL" id="JAJSOF020000019">
    <property type="protein sequence ID" value="KAJ4439019.1"/>
    <property type="molecule type" value="Genomic_DNA"/>
</dbReference>